<protein>
    <submittedName>
        <fullName evidence="1">Uncharacterized protein</fullName>
    </submittedName>
</protein>
<reference evidence="1" key="1">
    <citation type="journal article" date="2023" name="Science">
        <title>Genome structures resolve the early diversification of teleost fishes.</title>
        <authorList>
            <person name="Parey E."/>
            <person name="Louis A."/>
            <person name="Montfort J."/>
            <person name="Bouchez O."/>
            <person name="Roques C."/>
            <person name="Iampietro C."/>
            <person name="Lluch J."/>
            <person name="Castinel A."/>
            <person name="Donnadieu C."/>
            <person name="Desvignes T."/>
            <person name="Floi Bucao C."/>
            <person name="Jouanno E."/>
            <person name="Wen M."/>
            <person name="Mejri S."/>
            <person name="Dirks R."/>
            <person name="Jansen H."/>
            <person name="Henkel C."/>
            <person name="Chen W.J."/>
            <person name="Zahm M."/>
            <person name="Cabau C."/>
            <person name="Klopp C."/>
            <person name="Thompson A.W."/>
            <person name="Robinson-Rechavi M."/>
            <person name="Braasch I."/>
            <person name="Lecointre G."/>
            <person name="Bobe J."/>
            <person name="Postlethwait J.H."/>
            <person name="Berthelot C."/>
            <person name="Roest Crollius H."/>
            <person name="Guiguen Y."/>
        </authorList>
    </citation>
    <scope>NUCLEOTIDE SEQUENCE</scope>
    <source>
        <strain evidence="1">WJC10195</strain>
    </source>
</reference>
<accession>A0A9Q1FZ29</accession>
<comment type="caution">
    <text evidence="1">The sequence shown here is derived from an EMBL/GenBank/DDBJ whole genome shotgun (WGS) entry which is preliminary data.</text>
</comment>
<keyword evidence="2" id="KW-1185">Reference proteome</keyword>
<evidence type="ECO:0000313" key="2">
    <source>
        <dbReference type="Proteomes" id="UP001152622"/>
    </source>
</evidence>
<organism evidence="1 2">
    <name type="scientific">Synaphobranchus kaupii</name>
    <name type="common">Kaup's arrowtooth eel</name>
    <dbReference type="NCBI Taxonomy" id="118154"/>
    <lineage>
        <taxon>Eukaryota</taxon>
        <taxon>Metazoa</taxon>
        <taxon>Chordata</taxon>
        <taxon>Craniata</taxon>
        <taxon>Vertebrata</taxon>
        <taxon>Euteleostomi</taxon>
        <taxon>Actinopterygii</taxon>
        <taxon>Neopterygii</taxon>
        <taxon>Teleostei</taxon>
        <taxon>Anguilliformes</taxon>
        <taxon>Synaphobranchidae</taxon>
        <taxon>Synaphobranchus</taxon>
    </lineage>
</organism>
<name>A0A9Q1FZ29_SYNKA</name>
<proteinExistence type="predicted"/>
<dbReference type="EMBL" id="JAINUF010000003">
    <property type="protein sequence ID" value="KAJ8370227.1"/>
    <property type="molecule type" value="Genomic_DNA"/>
</dbReference>
<dbReference type="Proteomes" id="UP001152622">
    <property type="component" value="Chromosome 3"/>
</dbReference>
<sequence length="80" mass="9057">MSFVQVFHKKTYVGRPCPFKDCKPAQPHHDLIETFLDWHYGRRLKVSHWLMGSCRCVIVSISVNGSGHSVRGAAFLGIKS</sequence>
<gene>
    <name evidence="1" type="ORF">SKAU_G00102550</name>
</gene>
<dbReference type="AlphaFoldDB" id="A0A9Q1FZ29"/>
<evidence type="ECO:0000313" key="1">
    <source>
        <dbReference type="EMBL" id="KAJ8370227.1"/>
    </source>
</evidence>